<dbReference type="Pfam" id="PF12969">
    <property type="entry name" value="DUF3857"/>
    <property type="match status" value="1"/>
</dbReference>
<organism evidence="5 6">
    <name type="scientific">Dokdonella fugitiva</name>
    <dbReference type="NCBI Taxonomy" id="328517"/>
    <lineage>
        <taxon>Bacteria</taxon>
        <taxon>Pseudomonadati</taxon>
        <taxon>Pseudomonadota</taxon>
        <taxon>Gammaproteobacteria</taxon>
        <taxon>Lysobacterales</taxon>
        <taxon>Rhodanobacteraceae</taxon>
        <taxon>Dokdonella</taxon>
    </lineage>
</organism>
<dbReference type="Proteomes" id="UP000294862">
    <property type="component" value="Unassembled WGS sequence"/>
</dbReference>
<feature type="region of interest" description="Disordered" evidence="1">
    <location>
        <begin position="867"/>
        <end position="891"/>
    </location>
</feature>
<feature type="chain" id="PRO_5020909487" evidence="3">
    <location>
        <begin position="31"/>
        <end position="891"/>
    </location>
</feature>
<feature type="transmembrane region" description="Helical" evidence="2">
    <location>
        <begin position="794"/>
        <end position="815"/>
    </location>
</feature>
<evidence type="ECO:0000256" key="1">
    <source>
        <dbReference type="SAM" id="MobiDB-lite"/>
    </source>
</evidence>
<sequence length="891" mass="97411">MKQGCWRASMCAVAVWLAILAAVVGGNARAAEYTIAPTPAWVRPVAVPEQPVIRQEQLVDGAFHLLIDAQLRATGGEPAQYRRYAVKALNASGVESIANIQIGFDPAYQTLVLHSIDVIRDGVATSRLRTAQVRLLQREAGLEERIYDGRKSASIFLEDVRVGDVVDYAYSVRGSNPVFGGRPFGVSMLRYTEPVGRIHQRLLFDRAHPPIVRTRNTDLVPTTRDVGDTREVEWSIDDVEPLVVESDAPAWYDPYPMVQWSAYPDWAAVVQWALPLYAQRQPPGAALRAEVDRIAAAHATPAARAMAALQFVQGEIRYLGVEIGVNSHAPNPPDLVLKRRFGDCKDKAVLLVAMLRALHVEATPALVNTSIDKAIEGRLPQPYAFDHVITRVRVDGKDYWLDPTRPRQDGAGLDQVHQPDFGRALLVAPGTTGLVPMDNPSQAAARTLVAVVIDARKGFDQPVEYTVTTTSRGGHAEYKRNLYRTNPSADMQKNALNFYARSYPHIELAAPMETHDDAAENAYTVVEHYTLGGLPHASADGRTMTAEFSFPDTESLLQDPDSTIRHAPLGRAHPFEATTTTEILLPMRTSVAERSSHVDDPAFLFERSITLPDDHRVLITDHYVARADHVAVDDIAGYVAHLREAREGLGYALKWSVAKASGAPPPINWTVWLFTLATIIAAFIGAVYLYRWDPAPMAIERRGGPVGLGGWLVLPILGLVAVPVADLAILRTLLHIDADAWSTLTDPASPSYHALWAPVILYECAAEVMRSAFCVLLLVLLLKRRTSLPRLMIALLWLQLLATLVDSALSAPVLAAKDAQGAGFEAARMLIAAMIWTAYFNNSQRVRATFVRRYRASAATEAMPLVPPADTPVDADSPAATPLAAATSTAP</sequence>
<reference evidence="5 6" key="1">
    <citation type="journal article" date="2015" name="Stand. Genomic Sci.">
        <title>Genomic Encyclopedia of Bacterial and Archaeal Type Strains, Phase III: the genomes of soil and plant-associated and newly described type strains.</title>
        <authorList>
            <person name="Whitman W.B."/>
            <person name="Woyke T."/>
            <person name="Klenk H.P."/>
            <person name="Zhou Y."/>
            <person name="Lilburn T.G."/>
            <person name="Beck B.J."/>
            <person name="De Vos P."/>
            <person name="Vandamme P."/>
            <person name="Eisen J.A."/>
            <person name="Garrity G."/>
            <person name="Hugenholtz P."/>
            <person name="Kyrpides N.C."/>
        </authorList>
    </citation>
    <scope>NUCLEOTIDE SEQUENCE [LARGE SCALE GENOMIC DNA]</scope>
    <source>
        <strain evidence="5 6">A3</strain>
    </source>
</reference>
<dbReference type="EMBL" id="SLWQ01000009">
    <property type="protein sequence ID" value="TCO37654.1"/>
    <property type="molecule type" value="Genomic_DNA"/>
</dbReference>
<feature type="transmembrane region" description="Helical" evidence="2">
    <location>
        <begin position="711"/>
        <end position="734"/>
    </location>
</feature>
<proteinExistence type="predicted"/>
<protein>
    <submittedName>
        <fullName evidence="5">Transglutaminase superfamily protein</fullName>
    </submittedName>
</protein>
<keyword evidence="2" id="KW-0472">Membrane</keyword>
<dbReference type="Gene3D" id="3.10.620.30">
    <property type="match status" value="1"/>
</dbReference>
<evidence type="ECO:0000256" key="2">
    <source>
        <dbReference type="SAM" id="Phobius"/>
    </source>
</evidence>
<dbReference type="InterPro" id="IPR038765">
    <property type="entry name" value="Papain-like_cys_pep_sf"/>
</dbReference>
<feature type="signal peptide" evidence="3">
    <location>
        <begin position="1"/>
        <end position="30"/>
    </location>
</feature>
<evidence type="ECO:0000256" key="3">
    <source>
        <dbReference type="SAM" id="SignalP"/>
    </source>
</evidence>
<evidence type="ECO:0000313" key="6">
    <source>
        <dbReference type="Proteomes" id="UP000294862"/>
    </source>
</evidence>
<dbReference type="InterPro" id="IPR019690">
    <property type="entry name" value="DUF2569"/>
</dbReference>
<keyword evidence="6" id="KW-1185">Reference proteome</keyword>
<dbReference type="SUPFAM" id="SSF54001">
    <property type="entry name" value="Cysteine proteinases"/>
    <property type="match status" value="1"/>
</dbReference>
<dbReference type="RefSeq" id="WP_158287489.1">
    <property type="nucleotide sequence ID" value="NZ_SLWQ01000009.1"/>
</dbReference>
<feature type="transmembrane region" description="Helical" evidence="2">
    <location>
        <begin position="754"/>
        <end position="782"/>
    </location>
</feature>
<keyword evidence="2" id="KW-1133">Transmembrane helix</keyword>
<comment type="caution">
    <text evidence="5">The sequence shown here is derived from an EMBL/GenBank/DDBJ whole genome shotgun (WGS) entry which is preliminary data.</text>
</comment>
<gene>
    <name evidence="5" type="ORF">EV148_1096</name>
</gene>
<name>A0A4R2I137_9GAMM</name>
<dbReference type="AlphaFoldDB" id="A0A4R2I137"/>
<accession>A0A4R2I137</accession>
<keyword evidence="3" id="KW-0732">Signal</keyword>
<dbReference type="Pfam" id="PF10754">
    <property type="entry name" value="DUF2569"/>
    <property type="match status" value="1"/>
</dbReference>
<keyword evidence="2" id="KW-0812">Transmembrane</keyword>
<feature type="transmembrane region" description="Helical" evidence="2">
    <location>
        <begin position="821"/>
        <end position="840"/>
    </location>
</feature>
<evidence type="ECO:0000259" key="4">
    <source>
        <dbReference type="SMART" id="SM00460"/>
    </source>
</evidence>
<dbReference type="InterPro" id="IPR024618">
    <property type="entry name" value="DUF3857"/>
</dbReference>
<dbReference type="OrthoDB" id="8595007at2"/>
<dbReference type="SMART" id="SM00460">
    <property type="entry name" value="TGc"/>
    <property type="match status" value="1"/>
</dbReference>
<dbReference type="Gene3D" id="2.60.40.3140">
    <property type="match status" value="1"/>
</dbReference>
<feature type="transmembrane region" description="Helical" evidence="2">
    <location>
        <begin position="669"/>
        <end position="690"/>
    </location>
</feature>
<feature type="compositionally biased region" description="Low complexity" evidence="1">
    <location>
        <begin position="874"/>
        <end position="891"/>
    </location>
</feature>
<dbReference type="Pfam" id="PF01841">
    <property type="entry name" value="Transglut_core"/>
    <property type="match status" value="1"/>
</dbReference>
<dbReference type="InterPro" id="IPR002931">
    <property type="entry name" value="Transglutaminase-like"/>
</dbReference>
<evidence type="ECO:0000313" key="5">
    <source>
        <dbReference type="EMBL" id="TCO37654.1"/>
    </source>
</evidence>
<feature type="domain" description="Transglutaminase-like" evidence="4">
    <location>
        <begin position="336"/>
        <end position="405"/>
    </location>
</feature>